<feature type="transmembrane region" description="Helical" evidence="9">
    <location>
        <begin position="397"/>
        <end position="417"/>
    </location>
</feature>
<evidence type="ECO:0000256" key="7">
    <source>
        <dbReference type="ARBA" id="ARBA00022989"/>
    </source>
</evidence>
<feature type="transmembrane region" description="Helical" evidence="9">
    <location>
        <begin position="373"/>
        <end position="391"/>
    </location>
</feature>
<evidence type="ECO:0000256" key="4">
    <source>
        <dbReference type="ARBA" id="ARBA00022679"/>
    </source>
</evidence>
<keyword evidence="11" id="KW-1185">Reference proteome</keyword>
<keyword evidence="8 9" id="KW-0472">Membrane</keyword>
<dbReference type="RefSeq" id="WP_116725952.1">
    <property type="nucleotide sequence ID" value="NZ_QCZI01000028.1"/>
</dbReference>
<dbReference type="AlphaFoldDB" id="A0A2U1JFI9"/>
<evidence type="ECO:0000256" key="9">
    <source>
        <dbReference type="SAM" id="Phobius"/>
    </source>
</evidence>
<evidence type="ECO:0000256" key="5">
    <source>
        <dbReference type="ARBA" id="ARBA00022692"/>
    </source>
</evidence>
<dbReference type="InterPro" id="IPR005599">
    <property type="entry name" value="GPI_mannosylTrfase"/>
</dbReference>
<gene>
    <name evidence="10" type="ORF">DB895_13810</name>
</gene>
<name>A0A2U1JFI9_9FLAO</name>
<dbReference type="Pfam" id="PF03901">
    <property type="entry name" value="Glyco_transf_22"/>
    <property type="match status" value="1"/>
</dbReference>
<evidence type="ECO:0000256" key="1">
    <source>
        <dbReference type="ARBA" id="ARBA00004127"/>
    </source>
</evidence>
<organism evidence="10 11">
    <name type="scientific">Flavobacterium psychrotolerans</name>
    <dbReference type="NCBI Taxonomy" id="2169410"/>
    <lineage>
        <taxon>Bacteria</taxon>
        <taxon>Pseudomonadati</taxon>
        <taxon>Bacteroidota</taxon>
        <taxon>Flavobacteriia</taxon>
        <taxon>Flavobacteriales</taxon>
        <taxon>Flavobacteriaceae</taxon>
        <taxon>Flavobacterium</taxon>
    </lineage>
</organism>
<feature type="transmembrane region" description="Helical" evidence="9">
    <location>
        <begin position="205"/>
        <end position="223"/>
    </location>
</feature>
<feature type="transmembrane region" description="Helical" evidence="9">
    <location>
        <begin position="84"/>
        <end position="105"/>
    </location>
</feature>
<keyword evidence="5 9" id="KW-0812">Transmembrane</keyword>
<evidence type="ECO:0000256" key="8">
    <source>
        <dbReference type="ARBA" id="ARBA00023136"/>
    </source>
</evidence>
<evidence type="ECO:0000313" key="11">
    <source>
        <dbReference type="Proteomes" id="UP000245449"/>
    </source>
</evidence>
<feature type="transmembrane region" description="Helical" evidence="9">
    <location>
        <begin position="167"/>
        <end position="198"/>
    </location>
</feature>
<keyword evidence="7 9" id="KW-1133">Transmembrane helix</keyword>
<keyword evidence="4" id="KW-0808">Transferase</keyword>
<comment type="subcellular location">
    <subcellularLocation>
        <location evidence="1">Endomembrane system</location>
        <topology evidence="1">Multi-pass membrane protein</topology>
    </subcellularLocation>
    <subcellularLocation>
        <location evidence="2">Endoplasmic reticulum membrane</location>
    </subcellularLocation>
</comment>
<proteinExistence type="predicted"/>
<evidence type="ECO:0000256" key="3">
    <source>
        <dbReference type="ARBA" id="ARBA00022676"/>
    </source>
</evidence>
<feature type="transmembrane region" description="Helical" evidence="9">
    <location>
        <begin position="338"/>
        <end position="361"/>
    </location>
</feature>
<feature type="transmembrane region" description="Helical" evidence="9">
    <location>
        <begin position="117"/>
        <end position="136"/>
    </location>
</feature>
<evidence type="ECO:0008006" key="12">
    <source>
        <dbReference type="Google" id="ProtNLM"/>
    </source>
</evidence>
<dbReference type="EMBL" id="QCZI01000028">
    <property type="protein sequence ID" value="PWA03890.1"/>
    <property type="molecule type" value="Genomic_DNA"/>
</dbReference>
<sequence length="427" mass="50845">MKKIIDFVVKNPVTITAVLCFIFYFLPFKPKPFGDGEYHQGTIQLIDYILHGFHGNVRVDKGLLVLFYYFTPYSLAYIFHSDTVYYLFGIIFNSIFTCLAIHYLFKAFDFLNLSTLSKFWTLVILTLFPIHAYYAMGILAETAAFFAIALFIYAWVKIITFNPSVRYFLLLALSVILLVGTRPNLLPFLFLFSMYFLIMKFDWKYKIVFVSTITLFLVALPLIENRITPMSNDFKSTVFRNQLLWSRFELRDEPFNWLPQHGQDRFTSSDYLNNLKKRQELDSICTTNNYDKTQFFIQWVKDDIIHHPILTLRQYFFKFFQSQSFIISPLMKSDKSNWIKYGIHIYINCINYVLLLVAMWGMCHLIKTKKYRLFFPFLFLWGWSLVYVFVFHSEQRYMFPIRPVLALLFAYSLSSYFENKKKQDANP</sequence>
<keyword evidence="3" id="KW-0328">Glycosyltransferase</keyword>
<feature type="transmembrane region" description="Helical" evidence="9">
    <location>
        <begin position="143"/>
        <end position="161"/>
    </location>
</feature>
<evidence type="ECO:0000256" key="2">
    <source>
        <dbReference type="ARBA" id="ARBA00004586"/>
    </source>
</evidence>
<feature type="transmembrane region" description="Helical" evidence="9">
    <location>
        <begin position="7"/>
        <end position="26"/>
    </location>
</feature>
<dbReference type="Proteomes" id="UP000245449">
    <property type="component" value="Unassembled WGS sequence"/>
</dbReference>
<evidence type="ECO:0000313" key="10">
    <source>
        <dbReference type="EMBL" id="PWA03890.1"/>
    </source>
</evidence>
<comment type="caution">
    <text evidence="10">The sequence shown here is derived from an EMBL/GenBank/DDBJ whole genome shotgun (WGS) entry which is preliminary data.</text>
</comment>
<accession>A0A2U1JFI9</accession>
<keyword evidence="6" id="KW-0256">Endoplasmic reticulum</keyword>
<reference evidence="10 11" key="1">
    <citation type="submission" date="2018-04" db="EMBL/GenBank/DDBJ databases">
        <title>Flavobacterium sp. nov., isolated from glacier ice.</title>
        <authorList>
            <person name="Liu Q."/>
            <person name="Xin Y.-H."/>
        </authorList>
    </citation>
    <scope>NUCLEOTIDE SEQUENCE [LARGE SCALE GENOMIC DNA]</scope>
    <source>
        <strain evidence="10 11">RB1R5</strain>
    </source>
</reference>
<dbReference type="GO" id="GO:0012505">
    <property type="term" value="C:endomembrane system"/>
    <property type="evidence" value="ECO:0007669"/>
    <property type="project" value="UniProtKB-SubCell"/>
</dbReference>
<dbReference type="GO" id="GO:0016757">
    <property type="term" value="F:glycosyltransferase activity"/>
    <property type="evidence" value="ECO:0007669"/>
    <property type="project" value="UniProtKB-KW"/>
</dbReference>
<evidence type="ECO:0000256" key="6">
    <source>
        <dbReference type="ARBA" id="ARBA00022824"/>
    </source>
</evidence>
<protein>
    <recommendedName>
        <fullName evidence="12">Glycosyltransferase RgtA/B/C/D-like domain-containing protein</fullName>
    </recommendedName>
</protein>
<dbReference type="OrthoDB" id="1320601at2"/>